<feature type="chain" id="PRO_5041440734" evidence="4">
    <location>
        <begin position="27"/>
        <end position="505"/>
    </location>
</feature>
<comment type="similarity">
    <text evidence="2">Belongs to the bacterial solute-binding protein 5 family.</text>
</comment>
<sequence>MVDLSRRTLLQTAAVGALAGAMPAQAAEADGVTIGWPSDVTSWDPNQRFTPDAQAIFKMVFDQPLDQDPKLKLVANLVSKWEMAADARSLKLEFRDDVLFHNGDRMTSADFRWTFFERIKAGHKVDIAQSFRKVTDIETPTPTTAIMRFDSPAPTVPVWLAFLGSFMVPKAYMEKVGVEGFSAKPVGTGPYKLAEYQLNARIVLERNDAYWGPKPKLRRVTIEIIKDPSARVAAVQSGQVDITVGVPVREVARLKAMPNLAAELNPITRVILLQVRNDEGFADQNIRLAAHHAIDKKALSQAFYAGAAVPLSVPATPGSPGYLDDYSFAYDPELAKQLLAKSGFGPDKPAKIRMASTNGQFPSDYDMARAIVQMWKKVGIEATLEVIEYAKYFELNRGNKLPEATLYSFDNATGDPEIYTGYLLNPKLPFSPWKDMGLGQKVIDQFNVADETARIAGWRALNREAAEMGATLPLLQSVQTLVRKKSLNYTPYGNGWLLGQTMSWS</sequence>
<dbReference type="Gene3D" id="3.40.190.10">
    <property type="entry name" value="Periplasmic binding protein-like II"/>
    <property type="match status" value="1"/>
</dbReference>
<dbReference type="EMBL" id="JAPDNT010000003">
    <property type="protein sequence ID" value="MCW3474359.1"/>
    <property type="molecule type" value="Genomic_DNA"/>
</dbReference>
<proteinExistence type="inferred from homology"/>
<accession>A0AA41YIR1</accession>
<evidence type="ECO:0000256" key="3">
    <source>
        <dbReference type="ARBA" id="ARBA00022729"/>
    </source>
</evidence>
<evidence type="ECO:0000256" key="2">
    <source>
        <dbReference type="ARBA" id="ARBA00005695"/>
    </source>
</evidence>
<dbReference type="PANTHER" id="PTHR30290">
    <property type="entry name" value="PERIPLASMIC BINDING COMPONENT OF ABC TRANSPORTER"/>
    <property type="match status" value="1"/>
</dbReference>
<evidence type="ECO:0000313" key="6">
    <source>
        <dbReference type="EMBL" id="MCW3474359.1"/>
    </source>
</evidence>
<feature type="signal peptide" evidence="4">
    <location>
        <begin position="1"/>
        <end position="26"/>
    </location>
</feature>
<feature type="domain" description="Solute-binding protein family 5" evidence="5">
    <location>
        <begin position="72"/>
        <end position="423"/>
    </location>
</feature>
<reference evidence="6" key="2">
    <citation type="submission" date="2022-10" db="EMBL/GenBank/DDBJ databases">
        <authorList>
            <person name="Trinh H.N."/>
        </authorList>
    </citation>
    <scope>NUCLEOTIDE SEQUENCE</scope>
    <source>
        <strain evidence="6">RN2-1</strain>
    </source>
</reference>
<dbReference type="PROSITE" id="PS51318">
    <property type="entry name" value="TAT"/>
    <property type="match status" value="1"/>
</dbReference>
<evidence type="ECO:0000313" key="7">
    <source>
        <dbReference type="Proteomes" id="UP001165679"/>
    </source>
</evidence>
<dbReference type="SUPFAM" id="SSF53850">
    <property type="entry name" value="Periplasmic binding protein-like II"/>
    <property type="match status" value="1"/>
</dbReference>
<dbReference type="RefSeq" id="WP_264712986.1">
    <property type="nucleotide sequence ID" value="NZ_JAPDNT010000003.1"/>
</dbReference>
<dbReference type="GO" id="GO:0015833">
    <property type="term" value="P:peptide transport"/>
    <property type="evidence" value="ECO:0007669"/>
    <property type="project" value="TreeGrafter"/>
</dbReference>
<dbReference type="GO" id="GO:0030288">
    <property type="term" value="C:outer membrane-bounded periplasmic space"/>
    <property type="evidence" value="ECO:0007669"/>
    <property type="project" value="UniProtKB-ARBA"/>
</dbReference>
<dbReference type="GO" id="GO:1904680">
    <property type="term" value="F:peptide transmembrane transporter activity"/>
    <property type="evidence" value="ECO:0007669"/>
    <property type="project" value="TreeGrafter"/>
</dbReference>
<dbReference type="InterPro" id="IPR030678">
    <property type="entry name" value="Peptide/Ni-bd"/>
</dbReference>
<organism evidence="6 7">
    <name type="scientific">Limobrevibacterium gyesilva</name>
    <dbReference type="NCBI Taxonomy" id="2991712"/>
    <lineage>
        <taxon>Bacteria</taxon>
        <taxon>Pseudomonadati</taxon>
        <taxon>Pseudomonadota</taxon>
        <taxon>Alphaproteobacteria</taxon>
        <taxon>Acetobacterales</taxon>
        <taxon>Acetobacteraceae</taxon>
        <taxon>Limobrevibacterium</taxon>
    </lineage>
</organism>
<dbReference type="InterPro" id="IPR039424">
    <property type="entry name" value="SBP_5"/>
</dbReference>
<comment type="caution">
    <text evidence="6">The sequence shown here is derived from an EMBL/GenBank/DDBJ whole genome shotgun (WGS) entry which is preliminary data.</text>
</comment>
<comment type="subcellular location">
    <subcellularLocation>
        <location evidence="1">Periplasm</location>
    </subcellularLocation>
</comment>
<dbReference type="InterPro" id="IPR000914">
    <property type="entry name" value="SBP_5_dom"/>
</dbReference>
<dbReference type="GO" id="GO:0043190">
    <property type="term" value="C:ATP-binding cassette (ABC) transporter complex"/>
    <property type="evidence" value="ECO:0007669"/>
    <property type="project" value="InterPro"/>
</dbReference>
<evidence type="ECO:0000256" key="1">
    <source>
        <dbReference type="ARBA" id="ARBA00004418"/>
    </source>
</evidence>
<name>A0AA41YIR1_9PROT</name>
<reference evidence="6" key="1">
    <citation type="submission" date="2022-09" db="EMBL/GenBank/DDBJ databases">
        <title>Rhodovastum sp. nov. RN2-1 isolated from soil in Seongnam, South Korea.</title>
        <authorList>
            <person name="Le N.T."/>
        </authorList>
    </citation>
    <scope>NUCLEOTIDE SEQUENCE</scope>
    <source>
        <strain evidence="6">RN2-1</strain>
    </source>
</reference>
<dbReference type="Proteomes" id="UP001165679">
    <property type="component" value="Unassembled WGS sequence"/>
</dbReference>
<dbReference type="AlphaFoldDB" id="A0AA41YIR1"/>
<dbReference type="Pfam" id="PF00496">
    <property type="entry name" value="SBP_bac_5"/>
    <property type="match status" value="1"/>
</dbReference>
<dbReference type="InterPro" id="IPR006311">
    <property type="entry name" value="TAT_signal"/>
</dbReference>
<protein>
    <submittedName>
        <fullName evidence="6">ABC transporter substrate-binding protein</fullName>
    </submittedName>
</protein>
<keyword evidence="3 4" id="KW-0732">Signal</keyword>
<dbReference type="PIRSF" id="PIRSF002741">
    <property type="entry name" value="MppA"/>
    <property type="match status" value="1"/>
</dbReference>
<dbReference type="Gene3D" id="3.90.76.10">
    <property type="entry name" value="Dipeptide-binding Protein, Domain 1"/>
    <property type="match status" value="1"/>
</dbReference>
<dbReference type="PANTHER" id="PTHR30290:SF38">
    <property type="entry name" value="D,D-DIPEPTIDE-BINDING PERIPLASMIC PROTEIN DDPA-RELATED"/>
    <property type="match status" value="1"/>
</dbReference>
<keyword evidence="7" id="KW-1185">Reference proteome</keyword>
<gene>
    <name evidence="6" type="ORF">OL599_07170</name>
</gene>
<evidence type="ECO:0000256" key="4">
    <source>
        <dbReference type="SAM" id="SignalP"/>
    </source>
</evidence>
<evidence type="ECO:0000259" key="5">
    <source>
        <dbReference type="Pfam" id="PF00496"/>
    </source>
</evidence>
<dbReference type="Gene3D" id="3.10.105.10">
    <property type="entry name" value="Dipeptide-binding Protein, Domain 3"/>
    <property type="match status" value="1"/>
</dbReference>